<dbReference type="Proteomes" id="UP000253729">
    <property type="component" value="Unassembled WGS sequence"/>
</dbReference>
<reference evidence="1 2" key="1">
    <citation type="submission" date="2018-07" db="EMBL/GenBank/DDBJ databases">
        <title>The genomes of Aspergillus section Nigri reveals drivers in fungal speciation.</title>
        <authorList>
            <consortium name="DOE Joint Genome Institute"/>
            <person name="Vesth T.C."/>
            <person name="Nybo J."/>
            <person name="Theobald S."/>
            <person name="Brandl J."/>
            <person name="Frisvad J.C."/>
            <person name="Nielsen K.F."/>
            <person name="Lyhne E.K."/>
            <person name="Kogle M.E."/>
            <person name="Kuo A."/>
            <person name="Riley R."/>
            <person name="Clum A."/>
            <person name="Nolan M."/>
            <person name="Lipzen A."/>
            <person name="Salamov A."/>
            <person name="Henrissat B."/>
            <person name="Wiebenga A."/>
            <person name="De vries R.P."/>
            <person name="Grigoriev I.V."/>
            <person name="Mortensen U.H."/>
            <person name="Andersen M.R."/>
            <person name="Baker S.E."/>
        </authorList>
    </citation>
    <scope>NUCLEOTIDE SEQUENCE [LARGE SCALE GENOMIC DNA]</scope>
    <source>
        <strain evidence="1 2">CBS 139.54b</strain>
    </source>
</reference>
<dbReference type="RefSeq" id="XP_026620313.1">
    <property type="nucleotide sequence ID" value="XM_026768268.1"/>
</dbReference>
<dbReference type="GeneID" id="38136624"/>
<organism evidence="1 2">
    <name type="scientific">Aspergillus welwitschiae</name>
    <dbReference type="NCBI Taxonomy" id="1341132"/>
    <lineage>
        <taxon>Eukaryota</taxon>
        <taxon>Fungi</taxon>
        <taxon>Dikarya</taxon>
        <taxon>Ascomycota</taxon>
        <taxon>Pezizomycotina</taxon>
        <taxon>Eurotiomycetes</taxon>
        <taxon>Eurotiomycetidae</taxon>
        <taxon>Eurotiales</taxon>
        <taxon>Aspergillaceae</taxon>
        <taxon>Aspergillus</taxon>
        <taxon>Aspergillus subgen. Circumdati</taxon>
    </lineage>
</organism>
<evidence type="ECO:0000313" key="2">
    <source>
        <dbReference type="Proteomes" id="UP000253729"/>
    </source>
</evidence>
<dbReference type="EMBL" id="KZ852094">
    <property type="protein sequence ID" value="RDH27291.1"/>
    <property type="molecule type" value="Genomic_DNA"/>
</dbReference>
<feature type="non-terminal residue" evidence="1">
    <location>
        <position position="1"/>
    </location>
</feature>
<keyword evidence="2" id="KW-1185">Reference proteome</keyword>
<dbReference type="AlphaFoldDB" id="A0A3F3PK30"/>
<gene>
    <name evidence="1" type="ORF">BDQ94DRAFT_154197</name>
</gene>
<protein>
    <submittedName>
        <fullName evidence="1">Uncharacterized protein</fullName>
    </submittedName>
</protein>
<evidence type="ECO:0000313" key="1">
    <source>
        <dbReference type="EMBL" id="RDH27291.1"/>
    </source>
</evidence>
<proteinExistence type="predicted"/>
<name>A0A3F3PK30_9EURO</name>
<sequence length="51" mass="5576">RTGDHLNSSGSVKWVSIMSARQRREDVSRTCVAPLPLLVLSPAFEPTEAPL</sequence>
<accession>A0A3F3PK30</accession>